<keyword evidence="10" id="KW-1185">Reference proteome</keyword>
<keyword evidence="4 5" id="KW-0143">Chaperone</keyword>
<comment type="subunit">
    <text evidence="5">Binds ribosomal protein uS19.</text>
</comment>
<dbReference type="InterPro" id="IPR002676">
    <property type="entry name" value="RimM_N"/>
</dbReference>
<dbReference type="HAMAP" id="MF_00014">
    <property type="entry name" value="Ribosome_mat_RimM"/>
    <property type="match status" value="1"/>
</dbReference>
<evidence type="ECO:0000256" key="3">
    <source>
        <dbReference type="ARBA" id="ARBA00022552"/>
    </source>
</evidence>
<dbReference type="PANTHER" id="PTHR33692">
    <property type="entry name" value="RIBOSOME MATURATION FACTOR RIMM"/>
    <property type="match status" value="1"/>
</dbReference>
<keyword evidence="1 5" id="KW-0963">Cytoplasm</keyword>
<dbReference type="RefSeq" id="WP_211860587.1">
    <property type="nucleotide sequence ID" value="NZ_JAAEDM010000005.1"/>
</dbReference>
<comment type="caution">
    <text evidence="9">The sequence shown here is derived from an EMBL/GenBank/DDBJ whole genome shotgun (WGS) entry which is preliminary data.</text>
</comment>
<feature type="domain" description="Ribosome maturation factor RimM PRC barrel" evidence="8">
    <location>
        <begin position="95"/>
        <end position="160"/>
    </location>
</feature>
<feature type="domain" description="RimM N-terminal" evidence="7">
    <location>
        <begin position="8"/>
        <end position="82"/>
    </location>
</feature>
<comment type="domain">
    <text evidence="5">The PRC barrel domain binds ribosomal protein uS19.</text>
</comment>
<reference evidence="9" key="1">
    <citation type="submission" date="2020-01" db="EMBL/GenBank/DDBJ databases">
        <authorList>
            <person name="Rat A."/>
        </authorList>
    </citation>
    <scope>NUCLEOTIDE SEQUENCE</scope>
    <source>
        <strain evidence="9">LMG 31231</strain>
    </source>
</reference>
<comment type="subcellular location">
    <subcellularLocation>
        <location evidence="5">Cytoplasm</location>
    </subcellularLocation>
</comment>
<comment type="function">
    <text evidence="5">An accessory protein needed during the final step in the assembly of 30S ribosomal subunit, possibly for assembly of the head region. Essential for efficient processing of 16S rRNA. May be needed both before and after RbfA during the maturation of 16S rRNA. It has affinity for free ribosomal 30S subunits but not for 70S ribosomes.</text>
</comment>
<dbReference type="Pfam" id="PF24986">
    <property type="entry name" value="PRC_RimM"/>
    <property type="match status" value="1"/>
</dbReference>
<evidence type="ECO:0000256" key="6">
    <source>
        <dbReference type="SAM" id="MobiDB-lite"/>
    </source>
</evidence>
<dbReference type="PANTHER" id="PTHR33692:SF1">
    <property type="entry name" value="RIBOSOME MATURATION FACTOR RIMM"/>
    <property type="match status" value="1"/>
</dbReference>
<evidence type="ECO:0000313" key="10">
    <source>
        <dbReference type="Proteomes" id="UP001138751"/>
    </source>
</evidence>
<dbReference type="GO" id="GO:0005737">
    <property type="term" value="C:cytoplasm"/>
    <property type="evidence" value="ECO:0007669"/>
    <property type="project" value="UniProtKB-SubCell"/>
</dbReference>
<dbReference type="InterPro" id="IPR011033">
    <property type="entry name" value="PRC_barrel-like_sf"/>
</dbReference>
<gene>
    <name evidence="5 9" type="primary">rimM</name>
    <name evidence="9" type="ORF">GXW76_03425</name>
</gene>
<dbReference type="SUPFAM" id="SSF50447">
    <property type="entry name" value="Translation proteins"/>
    <property type="match status" value="1"/>
</dbReference>
<dbReference type="EMBL" id="JAAEDM010000005">
    <property type="protein sequence ID" value="MBR0670214.1"/>
    <property type="molecule type" value="Genomic_DNA"/>
</dbReference>
<organism evidence="9 10">
    <name type="scientific">Neoroseomonas soli</name>
    <dbReference type="NCBI Taxonomy" id="1081025"/>
    <lineage>
        <taxon>Bacteria</taxon>
        <taxon>Pseudomonadati</taxon>
        <taxon>Pseudomonadota</taxon>
        <taxon>Alphaproteobacteria</taxon>
        <taxon>Acetobacterales</taxon>
        <taxon>Acetobacteraceae</taxon>
        <taxon>Neoroseomonas</taxon>
    </lineage>
</organism>
<evidence type="ECO:0000259" key="7">
    <source>
        <dbReference type="Pfam" id="PF01782"/>
    </source>
</evidence>
<dbReference type="Gene3D" id="2.30.30.240">
    <property type="entry name" value="PRC-barrel domain"/>
    <property type="match status" value="1"/>
</dbReference>
<dbReference type="AlphaFoldDB" id="A0A9X9WST5"/>
<dbReference type="Pfam" id="PF01782">
    <property type="entry name" value="RimM"/>
    <property type="match status" value="1"/>
</dbReference>
<dbReference type="InterPro" id="IPR009000">
    <property type="entry name" value="Transl_B-barrel_sf"/>
</dbReference>
<proteinExistence type="inferred from homology"/>
<evidence type="ECO:0000256" key="2">
    <source>
        <dbReference type="ARBA" id="ARBA00022517"/>
    </source>
</evidence>
<evidence type="ECO:0000259" key="8">
    <source>
        <dbReference type="Pfam" id="PF24986"/>
    </source>
</evidence>
<dbReference type="NCBIfam" id="TIGR02273">
    <property type="entry name" value="16S_RimM"/>
    <property type="match status" value="1"/>
</dbReference>
<comment type="similarity">
    <text evidence="5">Belongs to the RimM family.</text>
</comment>
<evidence type="ECO:0000256" key="1">
    <source>
        <dbReference type="ARBA" id="ARBA00022490"/>
    </source>
</evidence>
<dbReference type="InterPro" id="IPR036976">
    <property type="entry name" value="RimM_N_sf"/>
</dbReference>
<dbReference type="SUPFAM" id="SSF50346">
    <property type="entry name" value="PRC-barrel domain"/>
    <property type="match status" value="1"/>
</dbReference>
<dbReference type="Proteomes" id="UP001138751">
    <property type="component" value="Unassembled WGS sequence"/>
</dbReference>
<dbReference type="Gene3D" id="2.40.30.60">
    <property type="entry name" value="RimM"/>
    <property type="match status" value="1"/>
</dbReference>
<reference evidence="9" key="2">
    <citation type="journal article" date="2021" name="Syst. Appl. Microbiol.">
        <title>Roseomonas hellenica sp. nov., isolated from roots of wild-growing Alkanna tinctoria.</title>
        <authorList>
            <person name="Rat A."/>
            <person name="Naranjo H.D."/>
            <person name="Lebbe L."/>
            <person name="Cnockaert M."/>
            <person name="Krigas N."/>
            <person name="Grigoriadou K."/>
            <person name="Maloupa E."/>
            <person name="Willems A."/>
        </authorList>
    </citation>
    <scope>NUCLEOTIDE SEQUENCE</scope>
    <source>
        <strain evidence="9">LMG 31231</strain>
    </source>
</reference>
<feature type="region of interest" description="Disordered" evidence="6">
    <location>
        <begin position="164"/>
        <end position="189"/>
    </location>
</feature>
<keyword evidence="2 5" id="KW-0690">Ribosome biogenesis</keyword>
<dbReference type="InterPro" id="IPR056792">
    <property type="entry name" value="PRC_RimM"/>
</dbReference>
<name>A0A9X9WST5_9PROT</name>
<dbReference type="GO" id="GO:0042274">
    <property type="term" value="P:ribosomal small subunit biogenesis"/>
    <property type="evidence" value="ECO:0007669"/>
    <property type="project" value="UniProtKB-UniRule"/>
</dbReference>
<sequence length="189" mass="19611">MAVKRVLVGEIGRPHGVRGLVRLRAFTEDPAAIAAFSPLTDESGTRRFAITLKGGDIAAVEGVADRDAAQRLTGTKLYVERDRLPAAEEEEFYLTDLIGLAAVTEGGESLGTVRAVEDHGAGAFLIVHGGAREHLLPFTKAVVPVVDIAGGRITVVPPGEIVAAPPRGTSTAPPHGTNVAPQPGEEDAA</sequence>
<evidence type="ECO:0000256" key="5">
    <source>
        <dbReference type="HAMAP-Rule" id="MF_00014"/>
    </source>
</evidence>
<dbReference type="GO" id="GO:0006364">
    <property type="term" value="P:rRNA processing"/>
    <property type="evidence" value="ECO:0007669"/>
    <property type="project" value="UniProtKB-UniRule"/>
</dbReference>
<dbReference type="GO" id="GO:0043022">
    <property type="term" value="F:ribosome binding"/>
    <property type="evidence" value="ECO:0007669"/>
    <property type="project" value="InterPro"/>
</dbReference>
<evidence type="ECO:0000313" key="9">
    <source>
        <dbReference type="EMBL" id="MBR0670214.1"/>
    </source>
</evidence>
<keyword evidence="3 5" id="KW-0698">rRNA processing</keyword>
<accession>A0A9X9WST5</accession>
<protein>
    <recommendedName>
        <fullName evidence="5">Ribosome maturation factor RimM</fullName>
    </recommendedName>
</protein>
<evidence type="ECO:0000256" key="4">
    <source>
        <dbReference type="ARBA" id="ARBA00023186"/>
    </source>
</evidence>
<dbReference type="InterPro" id="IPR011961">
    <property type="entry name" value="RimM"/>
</dbReference>
<dbReference type="GO" id="GO:0005840">
    <property type="term" value="C:ribosome"/>
    <property type="evidence" value="ECO:0007669"/>
    <property type="project" value="InterPro"/>
</dbReference>